<evidence type="ECO:0000256" key="16">
    <source>
        <dbReference type="ARBA" id="ARBA00031028"/>
    </source>
</evidence>
<evidence type="ECO:0000256" key="13">
    <source>
        <dbReference type="ARBA" id="ARBA00023075"/>
    </source>
</evidence>
<evidence type="ECO:0000256" key="8">
    <source>
        <dbReference type="ARBA" id="ARBA00022792"/>
    </source>
</evidence>
<accession>A0A516IDI1</accession>
<evidence type="ECO:0000256" key="3">
    <source>
        <dbReference type="ARBA" id="ARBA00012944"/>
    </source>
</evidence>
<organism evidence="20">
    <name type="scientific">Vasticardium flavum</name>
    <dbReference type="NCBI Taxonomy" id="80826"/>
    <lineage>
        <taxon>Eukaryota</taxon>
        <taxon>Metazoa</taxon>
        <taxon>Spiralia</taxon>
        <taxon>Lophotrochozoa</taxon>
        <taxon>Mollusca</taxon>
        <taxon>Bivalvia</taxon>
        <taxon>Autobranchia</taxon>
        <taxon>Heteroconchia</taxon>
        <taxon>Euheterodonta</taxon>
        <taxon>Imparidentia</taxon>
        <taxon>Neoheterodontei</taxon>
        <taxon>Cardiida</taxon>
        <taxon>Cardioidea</taxon>
        <taxon>Cardiidae</taxon>
        <taxon>Trachycardiinae</taxon>
        <taxon>Vasticardium</taxon>
    </lineage>
</organism>
<feature type="transmembrane region" description="Helical" evidence="18">
    <location>
        <begin position="145"/>
        <end position="166"/>
    </location>
</feature>
<dbReference type="GO" id="GO:0008137">
    <property type="term" value="F:NADH dehydrogenase (ubiquinone) activity"/>
    <property type="evidence" value="ECO:0007669"/>
    <property type="project" value="UniProtKB-EC"/>
</dbReference>
<keyword evidence="13" id="KW-0830">Ubiquinone</keyword>
<keyword evidence="9" id="KW-1278">Translocase</keyword>
<dbReference type="AlphaFoldDB" id="A0A516IDI1"/>
<evidence type="ECO:0000256" key="14">
    <source>
        <dbReference type="ARBA" id="ARBA00023128"/>
    </source>
</evidence>
<evidence type="ECO:0000256" key="15">
    <source>
        <dbReference type="ARBA" id="ARBA00023136"/>
    </source>
</evidence>
<evidence type="ECO:0000256" key="9">
    <source>
        <dbReference type="ARBA" id="ARBA00022967"/>
    </source>
</evidence>
<comment type="similarity">
    <text evidence="2">Belongs to the complex I subunit 2 family.</text>
</comment>
<keyword evidence="8" id="KW-0999">Mitochondrion inner membrane</keyword>
<comment type="subcellular location">
    <subcellularLocation>
        <location evidence="1">Mitochondrion inner membrane</location>
        <topology evidence="1">Multi-pass membrane protein</topology>
    </subcellularLocation>
</comment>
<keyword evidence="14 20" id="KW-0496">Mitochondrion</keyword>
<dbReference type="InterPro" id="IPR050175">
    <property type="entry name" value="Complex_I_Subunit_2"/>
</dbReference>
<keyword evidence="11 18" id="KW-1133">Transmembrane helix</keyword>
<sequence>MIWFGEVSLSKVVFFMTSVCGAILAVASKSVFGAWCGLELGFFGLVPLLVGNSSEESEAGFKYFMVQVIGSGFLVVGLTSLVLEVFMWSMWFFFLIGFMLKMGLFPFHGWVPSVVGYSSWGGLFMVLVVQKIGPFWVLGGFGMPGCVLFWFMFFGVFTSLAGSFGGLNQVNFRLILGYSSLSHSGWLMSLCFFDWHGFVVYFVVYMVLLSMVVLMNTQRGFGTSVAGSCYLLSMGGLPPFLGCLSKIVGVKFLASISPFVVGVLLASSMISLGYYSWIFICLNLKGLGYYLPGEVGGFQHLLFNVAAGAGAVIFTIAF</sequence>
<evidence type="ECO:0000256" key="17">
    <source>
        <dbReference type="ARBA" id="ARBA00049551"/>
    </source>
</evidence>
<evidence type="ECO:0000259" key="19">
    <source>
        <dbReference type="Pfam" id="PF00361"/>
    </source>
</evidence>
<feature type="transmembrane region" description="Helical" evidence="18">
    <location>
        <begin position="297"/>
        <end position="317"/>
    </location>
</feature>
<dbReference type="EC" id="7.1.1.2" evidence="3"/>
<reference evidence="20" key="1">
    <citation type="journal article" date="2019" name="Mitochondrial DNA Part B Resour">
        <title>Complete mitochondrial genome of Trachycardium flavum (Linnaeus, 1758).</title>
        <authorList>
            <person name="Pu L."/>
            <person name="Liu H."/>
            <person name="Yang M."/>
            <person name="Wang G."/>
            <person name="Xia G."/>
            <person name="Shen M."/>
            <person name="Li B."/>
        </authorList>
    </citation>
    <scope>NUCLEOTIDE SEQUENCE</scope>
</reference>
<comment type="catalytic activity">
    <reaction evidence="17">
        <text>a ubiquinone + NADH + 5 H(+)(in) = a ubiquinol + NAD(+) + 4 H(+)(out)</text>
        <dbReference type="Rhea" id="RHEA:29091"/>
        <dbReference type="Rhea" id="RHEA-COMP:9565"/>
        <dbReference type="Rhea" id="RHEA-COMP:9566"/>
        <dbReference type="ChEBI" id="CHEBI:15378"/>
        <dbReference type="ChEBI" id="CHEBI:16389"/>
        <dbReference type="ChEBI" id="CHEBI:17976"/>
        <dbReference type="ChEBI" id="CHEBI:57540"/>
        <dbReference type="ChEBI" id="CHEBI:57945"/>
        <dbReference type="EC" id="7.1.1.2"/>
    </reaction>
</comment>
<evidence type="ECO:0000256" key="18">
    <source>
        <dbReference type="SAM" id="Phobius"/>
    </source>
</evidence>
<feature type="transmembrane region" description="Helical" evidence="18">
    <location>
        <begin position="117"/>
        <end position="138"/>
    </location>
</feature>
<keyword evidence="12" id="KW-0520">NAD</keyword>
<keyword evidence="6" id="KW-0679">Respiratory chain</keyword>
<evidence type="ECO:0000256" key="10">
    <source>
        <dbReference type="ARBA" id="ARBA00022982"/>
    </source>
</evidence>
<proteinExistence type="inferred from homology"/>
<dbReference type="GO" id="GO:0006120">
    <property type="term" value="P:mitochondrial electron transport, NADH to ubiquinone"/>
    <property type="evidence" value="ECO:0007669"/>
    <property type="project" value="TreeGrafter"/>
</dbReference>
<evidence type="ECO:0000313" key="20">
    <source>
        <dbReference type="EMBL" id="QDP14178.1"/>
    </source>
</evidence>
<evidence type="ECO:0000256" key="5">
    <source>
        <dbReference type="ARBA" id="ARBA00022448"/>
    </source>
</evidence>
<dbReference type="Pfam" id="PF00361">
    <property type="entry name" value="Proton_antipo_M"/>
    <property type="match status" value="1"/>
</dbReference>
<dbReference type="EMBL" id="MK783266">
    <property type="protein sequence ID" value="QDP14178.1"/>
    <property type="molecule type" value="Genomic_DNA"/>
</dbReference>
<geneLocation type="mitochondrion" evidence="20"/>
<dbReference type="PANTHER" id="PTHR46552:SF1">
    <property type="entry name" value="NADH-UBIQUINONE OXIDOREDUCTASE CHAIN 2"/>
    <property type="match status" value="1"/>
</dbReference>
<evidence type="ECO:0000256" key="12">
    <source>
        <dbReference type="ARBA" id="ARBA00023027"/>
    </source>
</evidence>
<evidence type="ECO:0000256" key="11">
    <source>
        <dbReference type="ARBA" id="ARBA00022989"/>
    </source>
</evidence>
<evidence type="ECO:0000256" key="2">
    <source>
        <dbReference type="ARBA" id="ARBA00007012"/>
    </source>
</evidence>
<name>A0A516IDI1_9BIVA</name>
<evidence type="ECO:0000256" key="7">
    <source>
        <dbReference type="ARBA" id="ARBA00022692"/>
    </source>
</evidence>
<evidence type="ECO:0000256" key="6">
    <source>
        <dbReference type="ARBA" id="ARBA00022660"/>
    </source>
</evidence>
<keyword evidence="5" id="KW-0813">Transport</keyword>
<evidence type="ECO:0000256" key="4">
    <source>
        <dbReference type="ARBA" id="ARBA00021008"/>
    </source>
</evidence>
<keyword evidence="7 18" id="KW-0812">Transmembrane</keyword>
<protein>
    <recommendedName>
        <fullName evidence="4">NADH-ubiquinone oxidoreductase chain 2</fullName>
        <ecNumber evidence="3">7.1.1.2</ecNumber>
    </recommendedName>
    <alternativeName>
        <fullName evidence="16">NADH dehydrogenase subunit 2</fullName>
    </alternativeName>
</protein>
<dbReference type="InterPro" id="IPR001750">
    <property type="entry name" value="ND/Mrp_TM"/>
</dbReference>
<feature type="domain" description="NADH:quinone oxidoreductase/Mrp antiporter transmembrane" evidence="19">
    <location>
        <begin position="90"/>
        <end position="215"/>
    </location>
</feature>
<feature type="transmembrane region" description="Helical" evidence="18">
    <location>
        <begin position="12"/>
        <end position="43"/>
    </location>
</feature>
<gene>
    <name evidence="20" type="primary">ND2</name>
</gene>
<feature type="transmembrane region" description="Helical" evidence="18">
    <location>
        <begin position="186"/>
        <end position="208"/>
    </location>
</feature>
<keyword evidence="15 18" id="KW-0472">Membrane</keyword>
<dbReference type="PANTHER" id="PTHR46552">
    <property type="entry name" value="NADH-UBIQUINONE OXIDOREDUCTASE CHAIN 2"/>
    <property type="match status" value="1"/>
</dbReference>
<evidence type="ECO:0000256" key="1">
    <source>
        <dbReference type="ARBA" id="ARBA00004448"/>
    </source>
</evidence>
<keyword evidence="10" id="KW-0249">Electron transport</keyword>
<dbReference type="GO" id="GO:0005743">
    <property type="term" value="C:mitochondrial inner membrane"/>
    <property type="evidence" value="ECO:0007669"/>
    <property type="project" value="UniProtKB-SubCell"/>
</dbReference>